<dbReference type="InterPro" id="IPR056884">
    <property type="entry name" value="NPHP3-like_N"/>
</dbReference>
<dbReference type="Pfam" id="PF24883">
    <property type="entry name" value="NPHP3_N"/>
    <property type="match status" value="1"/>
</dbReference>
<keyword evidence="4" id="KW-1185">Reference proteome</keyword>
<protein>
    <recommendedName>
        <fullName evidence="2">Nephrocystin 3-like N-terminal domain-containing protein</fullName>
    </recommendedName>
</protein>
<accession>A0AAD7CL94</accession>
<reference evidence="3" key="1">
    <citation type="submission" date="2023-03" db="EMBL/GenBank/DDBJ databases">
        <title>Massive genome expansion in bonnet fungi (Mycena s.s.) driven by repeated elements and novel gene families across ecological guilds.</title>
        <authorList>
            <consortium name="Lawrence Berkeley National Laboratory"/>
            <person name="Harder C.B."/>
            <person name="Miyauchi S."/>
            <person name="Viragh M."/>
            <person name="Kuo A."/>
            <person name="Thoen E."/>
            <person name="Andreopoulos B."/>
            <person name="Lu D."/>
            <person name="Skrede I."/>
            <person name="Drula E."/>
            <person name="Henrissat B."/>
            <person name="Morin E."/>
            <person name="Kohler A."/>
            <person name="Barry K."/>
            <person name="LaButti K."/>
            <person name="Morin E."/>
            <person name="Salamov A."/>
            <person name="Lipzen A."/>
            <person name="Mereny Z."/>
            <person name="Hegedus B."/>
            <person name="Baldrian P."/>
            <person name="Stursova M."/>
            <person name="Weitz H."/>
            <person name="Taylor A."/>
            <person name="Grigoriev I.V."/>
            <person name="Nagy L.G."/>
            <person name="Martin F."/>
            <person name="Kauserud H."/>
        </authorList>
    </citation>
    <scope>NUCLEOTIDE SEQUENCE</scope>
    <source>
        <strain evidence="3">CBHHK067</strain>
    </source>
</reference>
<dbReference type="Proteomes" id="UP001221757">
    <property type="component" value="Unassembled WGS sequence"/>
</dbReference>
<organism evidence="3 4">
    <name type="scientific">Mycena rosella</name>
    <name type="common">Pink bonnet</name>
    <name type="synonym">Agaricus rosellus</name>
    <dbReference type="NCBI Taxonomy" id="1033263"/>
    <lineage>
        <taxon>Eukaryota</taxon>
        <taxon>Fungi</taxon>
        <taxon>Dikarya</taxon>
        <taxon>Basidiomycota</taxon>
        <taxon>Agaricomycotina</taxon>
        <taxon>Agaricomycetes</taxon>
        <taxon>Agaricomycetidae</taxon>
        <taxon>Agaricales</taxon>
        <taxon>Marasmiineae</taxon>
        <taxon>Mycenaceae</taxon>
        <taxon>Mycena</taxon>
    </lineage>
</organism>
<gene>
    <name evidence="3" type="ORF">B0H17DRAFT_418929</name>
</gene>
<proteinExistence type="predicted"/>
<comment type="caution">
    <text evidence="3">The sequence shown here is derived from an EMBL/GenBank/DDBJ whole genome shotgun (WGS) entry which is preliminary data.</text>
</comment>
<keyword evidence="1" id="KW-0677">Repeat</keyword>
<evidence type="ECO:0000313" key="4">
    <source>
        <dbReference type="Proteomes" id="UP001221757"/>
    </source>
</evidence>
<feature type="domain" description="Nephrocystin 3-like N-terminal" evidence="2">
    <location>
        <begin position="2"/>
        <end position="130"/>
    </location>
</feature>
<name>A0AAD7CL94_MYCRO</name>
<evidence type="ECO:0000259" key="2">
    <source>
        <dbReference type="Pfam" id="PF24883"/>
    </source>
</evidence>
<evidence type="ECO:0000256" key="1">
    <source>
        <dbReference type="ARBA" id="ARBA00022737"/>
    </source>
</evidence>
<sequence>MQTLCQRLREAGHLGGAFFFKRGHATRGNAKVLFATLAYQLALHPSRQLNAPISRSAETDPSVVGRGMDVQLYSLIVEPCKLLRDPAPLVLLIDGLDECEGLNVQQEILRLIASIAHNRSLRLRFLIASRPEAHIREEFEEDSFQELYDSVNVEQSFEDIRTYLRDEFTRIHHEHRHTMGNTLTPWPSPATLEALVIKSSGYFIYASTIIRFIDDKGFRPTKRLESIQKLSSDDSDSPFAALDQLYFQILSSAPDSSHSNLCDILCAVANFRLSSKDIDLLLGLDADDTELILRNLHSVLSMGSTLYPVITVHHASILDFLHDHKRSSTFYIDAHRRKLAHAVLKTLAYTYEDQQLNHQLNRAPDPLPWYARGTPLLNHFSLYGL</sequence>
<dbReference type="AlphaFoldDB" id="A0AAD7CL94"/>
<dbReference type="EMBL" id="JARKIE010000361">
    <property type="protein sequence ID" value="KAJ7651436.1"/>
    <property type="molecule type" value="Genomic_DNA"/>
</dbReference>
<dbReference type="PANTHER" id="PTHR10039:SF14">
    <property type="entry name" value="NACHT DOMAIN-CONTAINING PROTEIN"/>
    <property type="match status" value="1"/>
</dbReference>
<evidence type="ECO:0000313" key="3">
    <source>
        <dbReference type="EMBL" id="KAJ7651436.1"/>
    </source>
</evidence>
<dbReference type="PANTHER" id="PTHR10039">
    <property type="entry name" value="AMELOGENIN"/>
    <property type="match status" value="1"/>
</dbReference>